<dbReference type="SUPFAM" id="SSF52540">
    <property type="entry name" value="P-loop containing nucleoside triphosphate hydrolases"/>
    <property type="match status" value="1"/>
</dbReference>
<evidence type="ECO:0000256" key="5">
    <source>
        <dbReference type="ARBA" id="ARBA00051811"/>
    </source>
</evidence>
<dbReference type="InterPro" id="IPR003439">
    <property type="entry name" value="ABC_transporter-like_ATP-bd"/>
</dbReference>
<comment type="catalytic activity">
    <reaction evidence="5">
        <text>a quaternary ammonium(out) + ATP + H2O = a quaternary ammonium(in) + ADP + phosphate + H(+)</text>
        <dbReference type="Rhea" id="RHEA:11036"/>
        <dbReference type="ChEBI" id="CHEBI:15377"/>
        <dbReference type="ChEBI" id="CHEBI:15378"/>
        <dbReference type="ChEBI" id="CHEBI:30616"/>
        <dbReference type="ChEBI" id="CHEBI:35267"/>
        <dbReference type="ChEBI" id="CHEBI:43474"/>
        <dbReference type="ChEBI" id="CHEBI:456216"/>
        <dbReference type="EC" id="7.6.2.9"/>
    </reaction>
    <physiologicalReaction direction="left-to-right" evidence="5">
        <dbReference type="Rhea" id="RHEA:11037"/>
    </physiologicalReaction>
</comment>
<name>A0A918MMQ4_9RHOB</name>
<evidence type="ECO:0000256" key="6">
    <source>
        <dbReference type="ARBA" id="ARBA00061968"/>
    </source>
</evidence>
<dbReference type="EC" id="7.6.2.9" evidence="7"/>
<evidence type="ECO:0000256" key="7">
    <source>
        <dbReference type="ARBA" id="ARBA00066388"/>
    </source>
</evidence>
<dbReference type="Gene3D" id="3.40.50.300">
    <property type="entry name" value="P-loop containing nucleotide triphosphate hydrolases"/>
    <property type="match status" value="1"/>
</dbReference>
<dbReference type="GO" id="GO:0006970">
    <property type="term" value="P:response to osmotic stress"/>
    <property type="evidence" value="ECO:0007669"/>
    <property type="project" value="UniProtKB-ARBA"/>
</dbReference>
<comment type="subunit">
    <text evidence="6">The complex is probably composed of two ATP-binding proteins (TmoW), two transmembrane proteins (TmoV) and a solute-binding protein (TmoX).</text>
</comment>
<dbReference type="GO" id="GO:0016887">
    <property type="term" value="F:ATP hydrolysis activity"/>
    <property type="evidence" value="ECO:0007669"/>
    <property type="project" value="InterPro"/>
</dbReference>
<keyword evidence="4 10" id="KW-0067">ATP-binding</keyword>
<keyword evidence="3" id="KW-0547">Nucleotide-binding</keyword>
<dbReference type="PROSITE" id="PS00211">
    <property type="entry name" value="ABC_TRANSPORTER_1"/>
    <property type="match status" value="1"/>
</dbReference>
<evidence type="ECO:0000259" key="9">
    <source>
        <dbReference type="PROSITE" id="PS50893"/>
    </source>
</evidence>
<proteinExistence type="inferred from homology"/>
<dbReference type="RefSeq" id="WP_189634912.1">
    <property type="nucleotide sequence ID" value="NZ_BMYQ01000013.1"/>
</dbReference>
<dbReference type="AlphaFoldDB" id="A0A918MMQ4"/>
<evidence type="ECO:0000256" key="2">
    <source>
        <dbReference type="ARBA" id="ARBA00022448"/>
    </source>
</evidence>
<dbReference type="InterPro" id="IPR027417">
    <property type="entry name" value="P-loop_NTPase"/>
</dbReference>
<dbReference type="InterPro" id="IPR051921">
    <property type="entry name" value="ABC_osmolyte_uptake_ATP-bind"/>
</dbReference>
<dbReference type="InterPro" id="IPR003593">
    <property type="entry name" value="AAA+_ATPase"/>
</dbReference>
<accession>A0A918MMQ4</accession>
<evidence type="ECO:0000256" key="8">
    <source>
        <dbReference type="ARBA" id="ARBA00068787"/>
    </source>
</evidence>
<evidence type="ECO:0000256" key="1">
    <source>
        <dbReference type="ARBA" id="ARBA00005417"/>
    </source>
</evidence>
<dbReference type="FunFam" id="3.40.50.300:FF:000201">
    <property type="entry name" value="Glycine betaine/L-proline ABC transporter ATP-binding protein"/>
    <property type="match status" value="1"/>
</dbReference>
<protein>
    <recommendedName>
        <fullName evidence="8">Trimethylamine N-oxide transport system ATP-binding protein TmoW</fullName>
        <ecNumber evidence="7">7.6.2.9</ecNumber>
    </recommendedName>
</protein>
<dbReference type="Pfam" id="PF00005">
    <property type="entry name" value="ABC_tran"/>
    <property type="match status" value="1"/>
</dbReference>
<dbReference type="Proteomes" id="UP000628984">
    <property type="component" value="Unassembled WGS sequence"/>
</dbReference>
<evidence type="ECO:0000313" key="10">
    <source>
        <dbReference type="EMBL" id="GGW41438.1"/>
    </source>
</evidence>
<comment type="caution">
    <text evidence="10">The sequence shown here is derived from an EMBL/GenBank/DDBJ whole genome shotgun (WGS) entry which is preliminary data.</text>
</comment>
<organism evidence="10 11">
    <name type="scientific">Gemmobacter lanyuensis</name>
    <dbReference type="NCBI Taxonomy" id="1054497"/>
    <lineage>
        <taxon>Bacteria</taxon>
        <taxon>Pseudomonadati</taxon>
        <taxon>Pseudomonadota</taxon>
        <taxon>Alphaproteobacteria</taxon>
        <taxon>Rhodobacterales</taxon>
        <taxon>Paracoccaceae</taxon>
        <taxon>Gemmobacter</taxon>
    </lineage>
</organism>
<comment type="similarity">
    <text evidence="1">Belongs to the ABC transporter superfamily.</text>
</comment>
<evidence type="ECO:0000256" key="4">
    <source>
        <dbReference type="ARBA" id="ARBA00022840"/>
    </source>
</evidence>
<dbReference type="PROSITE" id="PS50893">
    <property type="entry name" value="ABC_TRANSPORTER_2"/>
    <property type="match status" value="1"/>
</dbReference>
<gene>
    <name evidence="10" type="ORF">GCM10011452_32270</name>
</gene>
<dbReference type="InterPro" id="IPR017871">
    <property type="entry name" value="ABC_transporter-like_CS"/>
</dbReference>
<dbReference type="EMBL" id="BMYQ01000013">
    <property type="protein sequence ID" value="GGW41438.1"/>
    <property type="molecule type" value="Genomic_DNA"/>
</dbReference>
<keyword evidence="11" id="KW-1185">Reference proteome</keyword>
<reference evidence="10" key="2">
    <citation type="submission" date="2020-09" db="EMBL/GenBank/DDBJ databases">
        <authorList>
            <person name="Sun Q."/>
            <person name="Kim S."/>
        </authorList>
    </citation>
    <scope>NUCLEOTIDE SEQUENCE</scope>
    <source>
        <strain evidence="10">KCTC 23714</strain>
    </source>
</reference>
<dbReference type="GO" id="GO:0015418">
    <property type="term" value="F:ABC-type quaternary ammonium compound transporting activity"/>
    <property type="evidence" value="ECO:0007669"/>
    <property type="project" value="UniProtKB-EC"/>
</dbReference>
<dbReference type="GO" id="GO:0005524">
    <property type="term" value="F:ATP binding"/>
    <property type="evidence" value="ECO:0007669"/>
    <property type="project" value="UniProtKB-KW"/>
</dbReference>
<reference evidence="10" key="1">
    <citation type="journal article" date="2014" name="Int. J. Syst. Evol. Microbiol.">
        <title>Complete genome sequence of Corynebacterium casei LMG S-19264T (=DSM 44701T), isolated from a smear-ripened cheese.</title>
        <authorList>
            <consortium name="US DOE Joint Genome Institute (JGI-PGF)"/>
            <person name="Walter F."/>
            <person name="Albersmeier A."/>
            <person name="Kalinowski J."/>
            <person name="Ruckert C."/>
        </authorList>
    </citation>
    <scope>NUCLEOTIDE SEQUENCE</scope>
    <source>
        <strain evidence="10">KCTC 23714</strain>
    </source>
</reference>
<feature type="domain" description="ABC transporter" evidence="9">
    <location>
        <begin position="41"/>
        <end position="277"/>
    </location>
</feature>
<dbReference type="PANTHER" id="PTHR43869">
    <property type="entry name" value="GLYCINE BETAINE/PROLINE BETAINE TRANSPORT SYSTEM ATP-BINDING PROTEIN PROV"/>
    <property type="match status" value="1"/>
</dbReference>
<sequence length="349" mass="38079">MSEANAFHSRHRAAETAISVSSVWKVFGEGAARFRSRPPAERTAEALSRDHLTGAVQDASFDIGRGEVFVIMGLSGSGKSTLLRCLTRLIEPTEGHITFGGQDILKLGEKALADLRRRRMGMVFQHFALLPNRTVLGNIAFPLEMQGIDRARAEARARELVALVGLSGRETRLPTQLSGGQQQRVGIARSLATNPEFWFLDEPFSALDPLIRTDLQDEVLRLQREQSRTAVFVTHDLDEAIRLADRIAIMENGRIIQIGTPEELVTRPATDYVRRFVAKVPPARVIRVASLMRRESIASAAMSVPAEATVSEVAAQIVASAGPIAVTDKAGRTLGSLDRQTALETLAAL</sequence>
<dbReference type="PANTHER" id="PTHR43869:SF1">
    <property type="entry name" value="GLYCINE BETAINE_PROLINE BETAINE TRANSPORT SYSTEM ATP-BINDING PROTEIN PROV"/>
    <property type="match status" value="1"/>
</dbReference>
<evidence type="ECO:0000313" key="11">
    <source>
        <dbReference type="Proteomes" id="UP000628984"/>
    </source>
</evidence>
<dbReference type="SMART" id="SM00382">
    <property type="entry name" value="AAA"/>
    <property type="match status" value="1"/>
</dbReference>
<evidence type="ECO:0000256" key="3">
    <source>
        <dbReference type="ARBA" id="ARBA00022741"/>
    </source>
</evidence>
<keyword evidence="2" id="KW-0813">Transport</keyword>